<evidence type="ECO:0000256" key="18">
    <source>
        <dbReference type="ARBA" id="ARBA00049504"/>
    </source>
</evidence>
<comment type="catalytic activity">
    <reaction evidence="18 19">
        <text>alpha-ribazole 5'-phosphate + adenosylcob(III)inamide-GDP = adenosylcob(III)alamin 5'-phosphate + GMP + H(+)</text>
        <dbReference type="Rhea" id="RHEA:23560"/>
        <dbReference type="ChEBI" id="CHEBI:15378"/>
        <dbReference type="ChEBI" id="CHEBI:57918"/>
        <dbReference type="ChEBI" id="CHEBI:58115"/>
        <dbReference type="ChEBI" id="CHEBI:60487"/>
        <dbReference type="ChEBI" id="CHEBI:60493"/>
        <dbReference type="EC" id="2.7.8.26"/>
    </reaction>
</comment>
<proteinExistence type="inferred from homology"/>
<feature type="transmembrane region" description="Helical" evidence="19">
    <location>
        <begin position="168"/>
        <end position="189"/>
    </location>
</feature>
<dbReference type="RefSeq" id="WP_107253058.1">
    <property type="nucleotide sequence ID" value="NZ_PYOC01000002.1"/>
</dbReference>
<dbReference type="EC" id="2.7.8.26" evidence="5 19"/>
<keyword evidence="13 19" id="KW-0472">Membrane</keyword>
<evidence type="ECO:0000256" key="2">
    <source>
        <dbReference type="ARBA" id="ARBA00004651"/>
    </source>
</evidence>
<sequence length="278" mass="30511">MKREPDSQTITQHTDTTNRLDATGCKRQWQIFLVALAFFTRIPIPENTPYSSERLNQANRYFGAVGIIVGLLTAIMYWISVQVFPIELAVAAAIICGLLLTGAFHEDGLADVFDGFGGGWSVEQKLNIMKDSRLGTYGASALVMMLGCKWAVLIALAKIDILLPAGLLIVMHTLSRICAASLIFSYPYVRADQDSKVKPLANQQSQHDLWVLIATGLIILLLLPLEVAISLTLVLLIVRWLCGKWFQQQLGGYTGDCLGAAQQIAELTGYLALLAWLS</sequence>
<organism evidence="20 21">
    <name type="scientific">Photobacterium indicum</name>
    <dbReference type="NCBI Taxonomy" id="81447"/>
    <lineage>
        <taxon>Bacteria</taxon>
        <taxon>Pseudomonadati</taxon>
        <taxon>Pseudomonadota</taxon>
        <taxon>Gammaproteobacteria</taxon>
        <taxon>Vibrionales</taxon>
        <taxon>Vibrionaceae</taxon>
        <taxon>Photobacterium</taxon>
    </lineage>
</organism>
<evidence type="ECO:0000256" key="17">
    <source>
        <dbReference type="ARBA" id="ARBA00048623"/>
    </source>
</evidence>
<comment type="caution">
    <text evidence="20">The sequence shown here is derived from an EMBL/GenBank/DDBJ whole genome shotgun (WGS) entry which is preliminary data.</text>
</comment>
<dbReference type="GO" id="GO:0008818">
    <property type="term" value="F:cobalamin 5'-phosphate synthase activity"/>
    <property type="evidence" value="ECO:0007669"/>
    <property type="project" value="UniProtKB-UniRule"/>
</dbReference>
<dbReference type="Pfam" id="PF02654">
    <property type="entry name" value="CobS"/>
    <property type="match status" value="1"/>
</dbReference>
<dbReference type="NCBIfam" id="TIGR00317">
    <property type="entry name" value="cobS"/>
    <property type="match status" value="1"/>
</dbReference>
<keyword evidence="8 19" id="KW-0169">Cobalamin biosynthesis</keyword>
<protein>
    <recommendedName>
        <fullName evidence="6 19">Adenosylcobinamide-GDP ribazoletransferase</fullName>
        <ecNumber evidence="5 19">2.7.8.26</ecNumber>
    </recommendedName>
    <alternativeName>
        <fullName evidence="16 19">Cobalamin synthase</fullName>
    </alternativeName>
    <alternativeName>
        <fullName evidence="15 19">Cobalamin-5'-phosphate synthase</fullName>
    </alternativeName>
</protein>
<comment type="catalytic activity">
    <reaction evidence="17 19">
        <text>alpha-ribazole + adenosylcob(III)inamide-GDP = adenosylcob(III)alamin + GMP + H(+)</text>
        <dbReference type="Rhea" id="RHEA:16049"/>
        <dbReference type="ChEBI" id="CHEBI:10329"/>
        <dbReference type="ChEBI" id="CHEBI:15378"/>
        <dbReference type="ChEBI" id="CHEBI:18408"/>
        <dbReference type="ChEBI" id="CHEBI:58115"/>
        <dbReference type="ChEBI" id="CHEBI:60487"/>
        <dbReference type="EC" id="2.7.8.26"/>
    </reaction>
</comment>
<dbReference type="AlphaFoldDB" id="A0A2T3LAV4"/>
<evidence type="ECO:0000256" key="3">
    <source>
        <dbReference type="ARBA" id="ARBA00004663"/>
    </source>
</evidence>
<name>A0A2T3LAV4_9GAMM</name>
<evidence type="ECO:0000256" key="6">
    <source>
        <dbReference type="ARBA" id="ARBA00015850"/>
    </source>
</evidence>
<keyword evidence="7 19" id="KW-1003">Cell membrane</keyword>
<dbReference type="InterPro" id="IPR003805">
    <property type="entry name" value="CobS"/>
</dbReference>
<comment type="subcellular location">
    <subcellularLocation>
        <location evidence="2 19">Cell membrane</location>
        <topology evidence="2 19">Multi-pass membrane protein</topology>
    </subcellularLocation>
</comment>
<dbReference type="PANTHER" id="PTHR34148">
    <property type="entry name" value="ADENOSYLCOBINAMIDE-GDP RIBAZOLETRANSFERASE"/>
    <property type="match status" value="1"/>
</dbReference>
<dbReference type="GO" id="GO:0051073">
    <property type="term" value="F:adenosylcobinamide-GDP ribazoletransferase activity"/>
    <property type="evidence" value="ECO:0007669"/>
    <property type="project" value="UniProtKB-UniRule"/>
</dbReference>
<dbReference type="Proteomes" id="UP000241803">
    <property type="component" value="Unassembled WGS sequence"/>
</dbReference>
<evidence type="ECO:0000313" key="21">
    <source>
        <dbReference type="Proteomes" id="UP000241803"/>
    </source>
</evidence>
<dbReference type="NCBIfam" id="NF001277">
    <property type="entry name" value="PRK00235.1-3"/>
    <property type="match status" value="1"/>
</dbReference>
<dbReference type="GO" id="GO:0005886">
    <property type="term" value="C:plasma membrane"/>
    <property type="evidence" value="ECO:0007669"/>
    <property type="project" value="UniProtKB-SubCell"/>
</dbReference>
<evidence type="ECO:0000256" key="8">
    <source>
        <dbReference type="ARBA" id="ARBA00022573"/>
    </source>
</evidence>
<feature type="transmembrane region" description="Helical" evidence="19">
    <location>
        <begin position="209"/>
        <end position="238"/>
    </location>
</feature>
<dbReference type="PANTHER" id="PTHR34148:SF1">
    <property type="entry name" value="ADENOSYLCOBINAMIDE-GDP RIBAZOLETRANSFERASE"/>
    <property type="match status" value="1"/>
</dbReference>
<dbReference type="UniPathway" id="UPA00148">
    <property type="reaction ID" value="UER00238"/>
</dbReference>
<keyword evidence="11 19" id="KW-0460">Magnesium</keyword>
<evidence type="ECO:0000313" key="20">
    <source>
        <dbReference type="EMBL" id="PSV48467.1"/>
    </source>
</evidence>
<accession>A0A2T3LAV4</accession>
<keyword evidence="10 19" id="KW-0812">Transmembrane</keyword>
<evidence type="ECO:0000256" key="19">
    <source>
        <dbReference type="HAMAP-Rule" id="MF_00719"/>
    </source>
</evidence>
<dbReference type="EMBL" id="PYOC01000002">
    <property type="protein sequence ID" value="PSV48467.1"/>
    <property type="molecule type" value="Genomic_DNA"/>
</dbReference>
<feature type="transmembrane region" description="Helical" evidence="19">
    <location>
        <begin position="86"/>
        <end position="104"/>
    </location>
</feature>
<evidence type="ECO:0000256" key="9">
    <source>
        <dbReference type="ARBA" id="ARBA00022679"/>
    </source>
</evidence>
<dbReference type="GO" id="GO:0009236">
    <property type="term" value="P:cobalamin biosynthetic process"/>
    <property type="evidence" value="ECO:0007669"/>
    <property type="project" value="UniProtKB-UniRule"/>
</dbReference>
<comment type="function">
    <text evidence="14 19">Joins adenosylcobinamide-GDP and alpha-ribazole to generate adenosylcobalamin (Ado-cobalamin). Also synthesizes adenosylcobalamin 5'-phosphate from adenosylcobinamide-GDP and alpha-ribazole 5'-phosphate.</text>
</comment>
<evidence type="ECO:0000256" key="5">
    <source>
        <dbReference type="ARBA" id="ARBA00013200"/>
    </source>
</evidence>
<evidence type="ECO:0000256" key="12">
    <source>
        <dbReference type="ARBA" id="ARBA00022989"/>
    </source>
</evidence>
<feature type="transmembrane region" description="Helical" evidence="19">
    <location>
        <begin position="61"/>
        <end position="79"/>
    </location>
</feature>
<comment type="cofactor">
    <cofactor evidence="1 19">
        <name>Mg(2+)</name>
        <dbReference type="ChEBI" id="CHEBI:18420"/>
    </cofactor>
</comment>
<evidence type="ECO:0000256" key="13">
    <source>
        <dbReference type="ARBA" id="ARBA00023136"/>
    </source>
</evidence>
<evidence type="ECO:0000256" key="16">
    <source>
        <dbReference type="ARBA" id="ARBA00032853"/>
    </source>
</evidence>
<keyword evidence="12 19" id="KW-1133">Transmembrane helix</keyword>
<feature type="transmembrane region" description="Helical" evidence="19">
    <location>
        <begin position="134"/>
        <end position="156"/>
    </location>
</feature>
<evidence type="ECO:0000256" key="10">
    <source>
        <dbReference type="ARBA" id="ARBA00022692"/>
    </source>
</evidence>
<evidence type="ECO:0000256" key="15">
    <source>
        <dbReference type="ARBA" id="ARBA00032605"/>
    </source>
</evidence>
<dbReference type="HAMAP" id="MF_00719">
    <property type="entry name" value="CobS"/>
    <property type="match status" value="1"/>
</dbReference>
<reference evidence="20 21" key="1">
    <citation type="submission" date="2018-03" db="EMBL/GenBank/DDBJ databases">
        <title>Whole genome sequencing of Histamine producing bacteria.</title>
        <authorList>
            <person name="Butler K."/>
        </authorList>
    </citation>
    <scope>NUCLEOTIDE SEQUENCE [LARGE SCALE GENOMIC DNA]</scope>
    <source>
        <strain evidence="20 21">ATCC 19614</strain>
    </source>
</reference>
<evidence type="ECO:0000256" key="1">
    <source>
        <dbReference type="ARBA" id="ARBA00001946"/>
    </source>
</evidence>
<keyword evidence="21" id="KW-1185">Reference proteome</keyword>
<evidence type="ECO:0000256" key="4">
    <source>
        <dbReference type="ARBA" id="ARBA00010561"/>
    </source>
</evidence>
<keyword evidence="9 19" id="KW-0808">Transferase</keyword>
<evidence type="ECO:0000256" key="7">
    <source>
        <dbReference type="ARBA" id="ARBA00022475"/>
    </source>
</evidence>
<evidence type="ECO:0000256" key="14">
    <source>
        <dbReference type="ARBA" id="ARBA00025228"/>
    </source>
</evidence>
<comment type="similarity">
    <text evidence="4 19">Belongs to the CobS family.</text>
</comment>
<gene>
    <name evidence="19" type="primary">cobS</name>
    <name evidence="20" type="ORF">C9J47_08105</name>
</gene>
<evidence type="ECO:0000256" key="11">
    <source>
        <dbReference type="ARBA" id="ARBA00022842"/>
    </source>
</evidence>
<comment type="pathway">
    <text evidence="3 19">Cofactor biosynthesis; adenosylcobalamin biosynthesis; adenosylcobalamin from cob(II)yrinate a,c-diamide: step 7/7.</text>
</comment>